<keyword evidence="1" id="KW-0143">Chaperone</keyword>
<dbReference type="EMBL" id="UGGZ01000001">
    <property type="protein sequence ID" value="STO38954.1"/>
    <property type="molecule type" value="Genomic_DNA"/>
</dbReference>
<dbReference type="Pfam" id="PF02613">
    <property type="entry name" value="Nitrate_red_del"/>
    <property type="match status" value="1"/>
</dbReference>
<dbReference type="InterPro" id="IPR050289">
    <property type="entry name" value="TorD/DmsD_chaperones"/>
</dbReference>
<dbReference type="Proteomes" id="UP000254232">
    <property type="component" value="Unassembled WGS sequence"/>
</dbReference>
<evidence type="ECO:0000313" key="2">
    <source>
        <dbReference type="EMBL" id="STO38954.1"/>
    </source>
</evidence>
<dbReference type="SUPFAM" id="SSF89155">
    <property type="entry name" value="TorD-like"/>
    <property type="match status" value="1"/>
</dbReference>
<proteinExistence type="predicted"/>
<organism evidence="2 3">
    <name type="scientific">Gallibacterium anatis</name>
    <dbReference type="NCBI Taxonomy" id="750"/>
    <lineage>
        <taxon>Bacteria</taxon>
        <taxon>Pseudomonadati</taxon>
        <taxon>Pseudomonadota</taxon>
        <taxon>Gammaproteobacteria</taxon>
        <taxon>Pasteurellales</taxon>
        <taxon>Pasteurellaceae</taxon>
        <taxon>Gallibacterium</taxon>
    </lineage>
</organism>
<gene>
    <name evidence="2" type="primary">dmsD</name>
    <name evidence="2" type="ORF">NCTC11413_02113</name>
</gene>
<name>A0A377H8Y1_9PAST</name>
<evidence type="ECO:0000256" key="1">
    <source>
        <dbReference type="ARBA" id="ARBA00023186"/>
    </source>
</evidence>
<evidence type="ECO:0000313" key="3">
    <source>
        <dbReference type="Proteomes" id="UP000254232"/>
    </source>
</evidence>
<dbReference type="Gene3D" id="1.10.3480.10">
    <property type="entry name" value="TorD-like"/>
    <property type="match status" value="1"/>
</dbReference>
<dbReference type="InterPro" id="IPR036411">
    <property type="entry name" value="TorD-like_sf"/>
</dbReference>
<protein>
    <submittedName>
        <fullName evidence="2">Twin-arginine leader-binding protein DmsD</fullName>
    </submittedName>
</protein>
<reference evidence="2 3" key="1">
    <citation type="submission" date="2018-06" db="EMBL/GenBank/DDBJ databases">
        <authorList>
            <consortium name="Pathogen Informatics"/>
            <person name="Doyle S."/>
        </authorList>
    </citation>
    <scope>NUCLEOTIDE SEQUENCE [LARGE SCALE GENOMIC DNA]</scope>
    <source>
        <strain evidence="2 3">NCTC11413</strain>
    </source>
</reference>
<dbReference type="InterPro" id="IPR026269">
    <property type="entry name" value="DmsD-type"/>
</dbReference>
<dbReference type="RefSeq" id="WP_018345468.1">
    <property type="nucleotide sequence ID" value="NZ_JPJO01000056.1"/>
</dbReference>
<sequence length="202" mass="23607">MMEREKFVEWVKTSGYWMGMLLYFEPRHTVLKPILDALDNMDWQEGWLPALKNEDEIVALLRQRDNLPEQFQAQFIGPNALPAPPWSTVYLDEEAVIFGKPLIDLRKFMLRNDICCNVGTEEPEDQVGLMLMMAGYIANSNPKILDEYLAKYLFTWVWRYLSLLTKQTESPFYQGIGLIAEQTLSLWQMNIKCAVPKLPLYF</sequence>
<dbReference type="GeneID" id="77263062"/>
<accession>A0A377H8Y1</accession>
<dbReference type="PIRSF" id="PIRSF004690">
    <property type="entry name" value="DmsD"/>
    <property type="match status" value="1"/>
</dbReference>
<dbReference type="AlphaFoldDB" id="A0A377H8Y1"/>
<dbReference type="InterPro" id="IPR020945">
    <property type="entry name" value="DMSO/NO3_reduct_chaperone"/>
</dbReference>
<dbReference type="PANTHER" id="PTHR34227">
    <property type="entry name" value="CHAPERONE PROTEIN YCDY"/>
    <property type="match status" value="1"/>
</dbReference>
<dbReference type="PANTHER" id="PTHR34227:SF13">
    <property type="entry name" value="TAT PROOFREADING CHAPERONE DMSD-RELATED"/>
    <property type="match status" value="1"/>
</dbReference>
<dbReference type="NCBIfam" id="NF008632">
    <property type="entry name" value="PRK11621.1"/>
    <property type="match status" value="1"/>
</dbReference>